<dbReference type="GO" id="GO:0016491">
    <property type="term" value="F:oxidoreductase activity"/>
    <property type="evidence" value="ECO:0007669"/>
    <property type="project" value="InterPro"/>
</dbReference>
<dbReference type="CDD" id="cd05289">
    <property type="entry name" value="MDR_like_2"/>
    <property type="match status" value="1"/>
</dbReference>
<dbReference type="Gene3D" id="3.90.180.10">
    <property type="entry name" value="Medium-chain alcohol dehydrogenases, catalytic domain"/>
    <property type="match status" value="1"/>
</dbReference>
<reference evidence="2 3" key="1">
    <citation type="submission" date="2018-07" db="EMBL/GenBank/DDBJ databases">
        <title>Genome sequence of Rhodococcus rhodnii ATCC 35071 from Rhodnius prolixus.</title>
        <authorList>
            <person name="Patel V."/>
            <person name="Vogel K.J."/>
        </authorList>
    </citation>
    <scope>NUCLEOTIDE SEQUENCE [LARGE SCALE GENOMIC DNA]</scope>
    <source>
        <strain evidence="2 3">ATCC 35071</strain>
    </source>
</reference>
<name>A0A6P2CDZ1_9NOCA</name>
<feature type="domain" description="Enoyl reductase (ER)" evidence="1">
    <location>
        <begin position="10"/>
        <end position="329"/>
    </location>
</feature>
<dbReference type="PANTHER" id="PTHR11695:SF294">
    <property type="entry name" value="RETICULON-4-INTERACTING PROTEIN 1, MITOCHONDRIAL"/>
    <property type="match status" value="1"/>
</dbReference>
<dbReference type="Pfam" id="PF08240">
    <property type="entry name" value="ADH_N"/>
    <property type="match status" value="1"/>
</dbReference>
<dbReference type="Proteomes" id="UP000471120">
    <property type="component" value="Unassembled WGS sequence"/>
</dbReference>
<dbReference type="AlphaFoldDB" id="A0A6P2CDZ1"/>
<dbReference type="EMBL" id="QRCM01000001">
    <property type="protein sequence ID" value="TXG90723.1"/>
    <property type="molecule type" value="Genomic_DNA"/>
</dbReference>
<organism evidence="2 3">
    <name type="scientific">Rhodococcus rhodnii</name>
    <dbReference type="NCBI Taxonomy" id="38312"/>
    <lineage>
        <taxon>Bacteria</taxon>
        <taxon>Bacillati</taxon>
        <taxon>Actinomycetota</taxon>
        <taxon>Actinomycetes</taxon>
        <taxon>Mycobacteriales</taxon>
        <taxon>Nocardiaceae</taxon>
        <taxon>Rhodococcus</taxon>
    </lineage>
</organism>
<dbReference type="RefSeq" id="WP_010837179.1">
    <property type="nucleotide sequence ID" value="NZ_QRCM01000001.1"/>
</dbReference>
<dbReference type="PANTHER" id="PTHR11695">
    <property type="entry name" value="ALCOHOL DEHYDROGENASE RELATED"/>
    <property type="match status" value="1"/>
</dbReference>
<proteinExistence type="predicted"/>
<comment type="caution">
    <text evidence="2">The sequence shown here is derived from an EMBL/GenBank/DDBJ whole genome shotgun (WGS) entry which is preliminary data.</text>
</comment>
<evidence type="ECO:0000313" key="2">
    <source>
        <dbReference type="EMBL" id="TXG90723.1"/>
    </source>
</evidence>
<dbReference type="InterPro" id="IPR050700">
    <property type="entry name" value="YIM1/Zinc_Alcohol_DH_Fams"/>
</dbReference>
<sequence>MKAFVIDRYGGDLHEADVPEPTVGARDVLVDIRAASVNPLDVKVMEGRFKQILPYRPPFALGHDLAGVVTAVGPEATGFAVGDAVFSRVRDHRVGTFAERIAVDHRDLAHTPSSVTFAEAASLALVGLTSWQALVEIARVQPGNRVLIHAGAGGFGTCAVQLAAHLGAQVATTATAGDADLLHSLVPGITVVDHRTEDFAELLHDYDVVLDTVGGENLERSLRVLAPGGTVVGLVGPPTPEFAKDQGMNPFLRLAISAMSAKVRRQARKRDVDYRFLFMRADGAQLSEVSRLIESGAIRPVVGASFAFERTPDALAALTAGGVQGKVVVTRG</sequence>
<evidence type="ECO:0000259" key="1">
    <source>
        <dbReference type="SMART" id="SM00829"/>
    </source>
</evidence>
<evidence type="ECO:0000313" key="3">
    <source>
        <dbReference type="Proteomes" id="UP000471120"/>
    </source>
</evidence>
<dbReference type="SUPFAM" id="SSF50129">
    <property type="entry name" value="GroES-like"/>
    <property type="match status" value="1"/>
</dbReference>
<dbReference type="InterPro" id="IPR036291">
    <property type="entry name" value="NAD(P)-bd_dom_sf"/>
</dbReference>
<accession>A0A6P2CDZ1</accession>
<dbReference type="SMART" id="SM00829">
    <property type="entry name" value="PKS_ER"/>
    <property type="match status" value="1"/>
</dbReference>
<protein>
    <submittedName>
        <fullName evidence="2">NADP-dependent oxidoreductase</fullName>
    </submittedName>
</protein>
<dbReference type="Pfam" id="PF13602">
    <property type="entry name" value="ADH_zinc_N_2"/>
    <property type="match status" value="1"/>
</dbReference>
<gene>
    <name evidence="2" type="ORF">DW322_11460</name>
</gene>
<dbReference type="InterPro" id="IPR011032">
    <property type="entry name" value="GroES-like_sf"/>
</dbReference>
<dbReference type="Gene3D" id="3.40.50.720">
    <property type="entry name" value="NAD(P)-binding Rossmann-like Domain"/>
    <property type="match status" value="1"/>
</dbReference>
<dbReference type="SUPFAM" id="SSF51735">
    <property type="entry name" value="NAD(P)-binding Rossmann-fold domains"/>
    <property type="match status" value="1"/>
</dbReference>
<dbReference type="InterPro" id="IPR020843">
    <property type="entry name" value="ER"/>
</dbReference>
<dbReference type="InterPro" id="IPR013154">
    <property type="entry name" value="ADH-like_N"/>
</dbReference>